<dbReference type="Proteomes" id="UP000478052">
    <property type="component" value="Unassembled WGS sequence"/>
</dbReference>
<name>A0A6G0YGQ0_APHCR</name>
<dbReference type="OrthoDB" id="10056483at2759"/>
<dbReference type="InterPro" id="IPR000477">
    <property type="entry name" value="RT_dom"/>
</dbReference>
<feature type="domain" description="Reverse transcriptase" evidence="1">
    <location>
        <begin position="1"/>
        <end position="223"/>
    </location>
</feature>
<evidence type="ECO:0000313" key="3">
    <source>
        <dbReference type="Proteomes" id="UP000478052"/>
    </source>
</evidence>
<protein>
    <submittedName>
        <fullName evidence="2">Neuroblastoma-amplified sequence-like</fullName>
    </submittedName>
</protein>
<dbReference type="EMBL" id="VUJU01004067">
    <property type="protein sequence ID" value="KAF0755644.1"/>
    <property type="molecule type" value="Genomic_DNA"/>
</dbReference>
<organism evidence="2 3">
    <name type="scientific">Aphis craccivora</name>
    <name type="common">Cowpea aphid</name>
    <dbReference type="NCBI Taxonomy" id="307492"/>
    <lineage>
        <taxon>Eukaryota</taxon>
        <taxon>Metazoa</taxon>
        <taxon>Ecdysozoa</taxon>
        <taxon>Arthropoda</taxon>
        <taxon>Hexapoda</taxon>
        <taxon>Insecta</taxon>
        <taxon>Pterygota</taxon>
        <taxon>Neoptera</taxon>
        <taxon>Paraneoptera</taxon>
        <taxon>Hemiptera</taxon>
        <taxon>Sternorrhyncha</taxon>
        <taxon>Aphidomorpha</taxon>
        <taxon>Aphidoidea</taxon>
        <taxon>Aphididae</taxon>
        <taxon>Aphidini</taxon>
        <taxon>Aphis</taxon>
        <taxon>Aphis</taxon>
    </lineage>
</organism>
<sequence>LFNIFVVCMMSFIKNVMNEAVNYYKSYRNKLTILIRKAKEQYYINRIEICKGNGREIWKDIYPTSTPKSYLNIVNSYSTKTGNRLLDNNFLNITNNKSSINSNFKFKTIGRDNVILPIVHIINCSITNGPVPDELSKKKLGTENALITSFDDNALKWFTSYLNNRQQLTTTIGPHYSNNCYAKYYGVTQGTSLGPILFLLYIKSIYALLLKCKLFVFADDIAL</sequence>
<gene>
    <name evidence="2" type="ORF">FWK35_00027312</name>
</gene>
<dbReference type="PROSITE" id="PS50878">
    <property type="entry name" value="RT_POL"/>
    <property type="match status" value="1"/>
</dbReference>
<evidence type="ECO:0000259" key="1">
    <source>
        <dbReference type="PROSITE" id="PS50878"/>
    </source>
</evidence>
<reference evidence="2 3" key="1">
    <citation type="submission" date="2019-08" db="EMBL/GenBank/DDBJ databases">
        <title>Whole genome of Aphis craccivora.</title>
        <authorList>
            <person name="Voronova N.V."/>
            <person name="Shulinski R.S."/>
            <person name="Bandarenka Y.V."/>
            <person name="Zhorov D.G."/>
            <person name="Warner D."/>
        </authorList>
    </citation>
    <scope>NUCLEOTIDE SEQUENCE [LARGE SCALE GENOMIC DNA]</scope>
    <source>
        <strain evidence="2">180601</strain>
        <tissue evidence="2">Whole Body</tissue>
    </source>
</reference>
<keyword evidence="3" id="KW-1185">Reference proteome</keyword>
<feature type="non-terminal residue" evidence="2">
    <location>
        <position position="1"/>
    </location>
</feature>
<evidence type="ECO:0000313" key="2">
    <source>
        <dbReference type="EMBL" id="KAF0755644.1"/>
    </source>
</evidence>
<comment type="caution">
    <text evidence="2">The sequence shown here is derived from an EMBL/GenBank/DDBJ whole genome shotgun (WGS) entry which is preliminary data.</text>
</comment>
<dbReference type="AlphaFoldDB" id="A0A6G0YGQ0"/>
<proteinExistence type="predicted"/>
<accession>A0A6G0YGQ0</accession>